<comment type="caution">
    <text evidence="1">The sequence shown here is derived from an EMBL/GenBank/DDBJ whole genome shotgun (WGS) entry which is preliminary data.</text>
</comment>
<dbReference type="Proteomes" id="UP001523392">
    <property type="component" value="Unassembled WGS sequence"/>
</dbReference>
<evidence type="ECO:0000313" key="1">
    <source>
        <dbReference type="EMBL" id="MCO6416073.1"/>
    </source>
</evidence>
<dbReference type="EMBL" id="JAFIRR010000045">
    <property type="protein sequence ID" value="MCO6416073.1"/>
    <property type="molecule type" value="Genomic_DNA"/>
</dbReference>
<dbReference type="RefSeq" id="WP_252952682.1">
    <property type="nucleotide sequence ID" value="NZ_JAFIRR010000045.1"/>
</dbReference>
<name>A0ABT1D2D1_9PROT</name>
<proteinExistence type="predicted"/>
<sequence>MDGHGAGGAAPRWEPVGFPVGWERRGEAGLADYLAWAEAPPGWRLSHGGRELAVAPDGAGRWSWTVRGEGVEVRGEETSWAAAMERAWAAC</sequence>
<organism evidence="1 2">
    <name type="scientific">Siccirubricoccus soli</name>
    <dbReference type="NCBI Taxonomy" id="2899147"/>
    <lineage>
        <taxon>Bacteria</taxon>
        <taxon>Pseudomonadati</taxon>
        <taxon>Pseudomonadota</taxon>
        <taxon>Alphaproteobacteria</taxon>
        <taxon>Acetobacterales</taxon>
        <taxon>Roseomonadaceae</taxon>
        <taxon>Siccirubricoccus</taxon>
    </lineage>
</organism>
<protein>
    <submittedName>
        <fullName evidence="1">Uncharacterized protein</fullName>
    </submittedName>
</protein>
<gene>
    <name evidence="1" type="ORF">JYK14_07800</name>
</gene>
<reference evidence="1 2" key="1">
    <citation type="submission" date="2021-12" db="EMBL/GenBank/DDBJ databases">
        <title>Siccirubricoccus leaddurans sp. nov., a high concentration Zn2+ tolerance bacterium.</title>
        <authorList>
            <person name="Cao Y."/>
        </authorList>
    </citation>
    <scope>NUCLEOTIDE SEQUENCE [LARGE SCALE GENOMIC DNA]</scope>
    <source>
        <strain evidence="1 2">KC 17139</strain>
    </source>
</reference>
<evidence type="ECO:0000313" key="2">
    <source>
        <dbReference type="Proteomes" id="UP001523392"/>
    </source>
</evidence>
<accession>A0ABT1D2D1</accession>
<keyword evidence="2" id="KW-1185">Reference proteome</keyword>